<protein>
    <submittedName>
        <fullName evidence="1">Uncharacterized protein</fullName>
    </submittedName>
</protein>
<sequence>MAILSTGKPGSAAVQIISLNSNSILIRNQDTGTKDKPDEHKCLPTAQVDKYVDLLISNTMNLSQNIKLATVAPIPIKQPSYINGIPRKTWTEDEFRRMNIVENLQNVVIGTFSYRWPEMDYFCEFKFPNNVM</sequence>
<dbReference type="PaxDb" id="4081-Solyc12g027490.1.1"/>
<evidence type="ECO:0000313" key="2">
    <source>
        <dbReference type="Proteomes" id="UP000004994"/>
    </source>
</evidence>
<evidence type="ECO:0000313" key="1">
    <source>
        <dbReference type="EnsemblPlants" id="Solyc12g027490.1.1.1"/>
    </source>
</evidence>
<dbReference type="Proteomes" id="UP000004994">
    <property type="component" value="Chromosome 12"/>
</dbReference>
<accession>A0A3Q7J6C4</accession>
<dbReference type="EnsemblPlants" id="Solyc12g027490.1.1">
    <property type="protein sequence ID" value="Solyc12g027490.1.1.1"/>
    <property type="gene ID" value="Solyc12g027490.1"/>
</dbReference>
<dbReference type="Gramene" id="Solyc12g027490.1.1">
    <property type="protein sequence ID" value="Solyc12g027490.1.1.1"/>
    <property type="gene ID" value="Solyc12g027490.1"/>
</dbReference>
<dbReference type="AlphaFoldDB" id="A0A3Q7J6C4"/>
<name>A0A3Q7J6C4_SOLLC</name>
<dbReference type="OMA" id="RRMNTIE"/>
<reference evidence="1" key="2">
    <citation type="submission" date="2019-01" db="UniProtKB">
        <authorList>
            <consortium name="EnsemblPlants"/>
        </authorList>
    </citation>
    <scope>IDENTIFICATION</scope>
    <source>
        <strain evidence="1">cv. Heinz 1706</strain>
    </source>
</reference>
<reference evidence="1" key="1">
    <citation type="journal article" date="2012" name="Nature">
        <title>The tomato genome sequence provides insights into fleshy fruit evolution.</title>
        <authorList>
            <consortium name="Tomato Genome Consortium"/>
        </authorList>
    </citation>
    <scope>NUCLEOTIDE SEQUENCE [LARGE SCALE GENOMIC DNA]</scope>
    <source>
        <strain evidence="1">cv. Heinz 1706</strain>
    </source>
</reference>
<organism evidence="1">
    <name type="scientific">Solanum lycopersicum</name>
    <name type="common">Tomato</name>
    <name type="synonym">Lycopersicon esculentum</name>
    <dbReference type="NCBI Taxonomy" id="4081"/>
    <lineage>
        <taxon>Eukaryota</taxon>
        <taxon>Viridiplantae</taxon>
        <taxon>Streptophyta</taxon>
        <taxon>Embryophyta</taxon>
        <taxon>Tracheophyta</taxon>
        <taxon>Spermatophyta</taxon>
        <taxon>Magnoliopsida</taxon>
        <taxon>eudicotyledons</taxon>
        <taxon>Gunneridae</taxon>
        <taxon>Pentapetalae</taxon>
        <taxon>asterids</taxon>
        <taxon>lamiids</taxon>
        <taxon>Solanales</taxon>
        <taxon>Solanaceae</taxon>
        <taxon>Solanoideae</taxon>
        <taxon>Solaneae</taxon>
        <taxon>Solanum</taxon>
        <taxon>Solanum subgen. Lycopersicon</taxon>
    </lineage>
</organism>
<keyword evidence="2" id="KW-1185">Reference proteome</keyword>
<proteinExistence type="predicted"/>
<dbReference type="InParanoid" id="A0A3Q7J6C4"/>